<proteinExistence type="predicted"/>
<dbReference type="SUPFAM" id="SSF52058">
    <property type="entry name" value="L domain-like"/>
    <property type="match status" value="1"/>
</dbReference>
<organism evidence="1 2">
    <name type="scientific">Desmophyllum pertusum</name>
    <dbReference type="NCBI Taxonomy" id="174260"/>
    <lineage>
        <taxon>Eukaryota</taxon>
        <taxon>Metazoa</taxon>
        <taxon>Cnidaria</taxon>
        <taxon>Anthozoa</taxon>
        <taxon>Hexacorallia</taxon>
        <taxon>Scleractinia</taxon>
        <taxon>Caryophylliina</taxon>
        <taxon>Caryophylliidae</taxon>
        <taxon>Desmophyllum</taxon>
    </lineage>
</organism>
<dbReference type="OrthoDB" id="1060944at2759"/>
<dbReference type="Gene3D" id="3.80.10.10">
    <property type="entry name" value="Ribonuclease Inhibitor"/>
    <property type="match status" value="1"/>
</dbReference>
<accession>A0A9X0CKQ1</accession>
<gene>
    <name evidence="1" type="ORF">OS493_013120</name>
</gene>
<protein>
    <submittedName>
        <fullName evidence="1">Uncharacterized protein</fullName>
    </submittedName>
</protein>
<dbReference type="InterPro" id="IPR032675">
    <property type="entry name" value="LRR_dom_sf"/>
</dbReference>
<reference evidence="1" key="1">
    <citation type="submission" date="2023-01" db="EMBL/GenBank/DDBJ databases">
        <title>Genome assembly of the deep-sea coral Lophelia pertusa.</title>
        <authorList>
            <person name="Herrera S."/>
            <person name="Cordes E."/>
        </authorList>
    </citation>
    <scope>NUCLEOTIDE SEQUENCE</scope>
    <source>
        <strain evidence="1">USNM1676648</strain>
        <tissue evidence="1">Polyp</tissue>
    </source>
</reference>
<evidence type="ECO:0000313" key="2">
    <source>
        <dbReference type="Proteomes" id="UP001163046"/>
    </source>
</evidence>
<keyword evidence="2" id="KW-1185">Reference proteome</keyword>
<comment type="caution">
    <text evidence="1">The sequence shown here is derived from an EMBL/GenBank/DDBJ whole genome shotgun (WGS) entry which is preliminary data.</text>
</comment>
<dbReference type="AlphaFoldDB" id="A0A9X0CKQ1"/>
<dbReference type="EMBL" id="MU827307">
    <property type="protein sequence ID" value="KAJ7362032.1"/>
    <property type="molecule type" value="Genomic_DNA"/>
</dbReference>
<sequence length="84" mass="9681">MTTMIVMPRLEELPDTLQELGHLEALHLNENCLREVPEFLSKLQHLKILDAIGNGIESWKEGLTECLLELRLDENKLDKLAQVF</sequence>
<evidence type="ECO:0000313" key="1">
    <source>
        <dbReference type="EMBL" id="KAJ7362032.1"/>
    </source>
</evidence>
<name>A0A9X0CKQ1_9CNID</name>
<dbReference type="Proteomes" id="UP001163046">
    <property type="component" value="Unassembled WGS sequence"/>
</dbReference>